<name>A0ACB6Q6W1_9PLEO</name>
<dbReference type="Proteomes" id="UP000799755">
    <property type="component" value="Unassembled WGS sequence"/>
</dbReference>
<keyword evidence="2" id="KW-1185">Reference proteome</keyword>
<comment type="caution">
    <text evidence="1">The sequence shown here is derived from an EMBL/GenBank/DDBJ whole genome shotgun (WGS) entry which is preliminary data.</text>
</comment>
<proteinExistence type="predicted"/>
<evidence type="ECO:0000313" key="2">
    <source>
        <dbReference type="Proteomes" id="UP000799755"/>
    </source>
</evidence>
<dbReference type="EMBL" id="MU003582">
    <property type="protein sequence ID" value="KAF2462541.1"/>
    <property type="molecule type" value="Genomic_DNA"/>
</dbReference>
<organism evidence="1 2">
    <name type="scientific">Lindgomyces ingoldianus</name>
    <dbReference type="NCBI Taxonomy" id="673940"/>
    <lineage>
        <taxon>Eukaryota</taxon>
        <taxon>Fungi</taxon>
        <taxon>Dikarya</taxon>
        <taxon>Ascomycota</taxon>
        <taxon>Pezizomycotina</taxon>
        <taxon>Dothideomycetes</taxon>
        <taxon>Pleosporomycetidae</taxon>
        <taxon>Pleosporales</taxon>
        <taxon>Lindgomycetaceae</taxon>
        <taxon>Lindgomyces</taxon>
    </lineage>
</organism>
<protein>
    <submittedName>
        <fullName evidence="1">Alpha/beta-hydrolase</fullName>
    </submittedName>
</protein>
<evidence type="ECO:0000313" key="1">
    <source>
        <dbReference type="EMBL" id="KAF2462541.1"/>
    </source>
</evidence>
<reference evidence="1" key="1">
    <citation type="journal article" date="2020" name="Stud. Mycol.">
        <title>101 Dothideomycetes genomes: a test case for predicting lifestyles and emergence of pathogens.</title>
        <authorList>
            <person name="Haridas S."/>
            <person name="Albert R."/>
            <person name="Binder M."/>
            <person name="Bloem J."/>
            <person name="Labutti K."/>
            <person name="Salamov A."/>
            <person name="Andreopoulos B."/>
            <person name="Baker S."/>
            <person name="Barry K."/>
            <person name="Bills G."/>
            <person name="Bluhm B."/>
            <person name="Cannon C."/>
            <person name="Castanera R."/>
            <person name="Culley D."/>
            <person name="Daum C."/>
            <person name="Ezra D."/>
            <person name="Gonzalez J."/>
            <person name="Henrissat B."/>
            <person name="Kuo A."/>
            <person name="Liang C."/>
            <person name="Lipzen A."/>
            <person name="Lutzoni F."/>
            <person name="Magnuson J."/>
            <person name="Mondo S."/>
            <person name="Nolan M."/>
            <person name="Ohm R."/>
            <person name="Pangilinan J."/>
            <person name="Park H.-J."/>
            <person name="Ramirez L."/>
            <person name="Alfaro M."/>
            <person name="Sun H."/>
            <person name="Tritt A."/>
            <person name="Yoshinaga Y."/>
            <person name="Zwiers L.-H."/>
            <person name="Turgeon B."/>
            <person name="Goodwin S."/>
            <person name="Spatafora J."/>
            <person name="Crous P."/>
            <person name="Grigoriev I."/>
        </authorList>
    </citation>
    <scope>NUCLEOTIDE SEQUENCE</scope>
    <source>
        <strain evidence="1">ATCC 200398</strain>
    </source>
</reference>
<gene>
    <name evidence="1" type="ORF">BDR25DRAFT_274364</name>
</gene>
<accession>A0ACB6Q6W1</accession>
<sequence>MTFLEANPIQLQNAPGNAAPLFLIHDGGGTIFNYFMLGDLGRSVYGIHDPKFESDDGWAGGIVEMAQEYITFIRTVRKKGPIVLGGWSLGGLVSLQIARQLDDERRHTEHGTQPLFAAGIILVDSPYTPPWREYRDRFVNFEPEFPSWTPQSVRKNVMRRFEVCDELIGNWEPPRWGARVDESGGESTLQGNGSGQRVRPVSACPPVVLLKATARVPLPKSRPDGLLNVDINRDDKLLGWERYGGDLFQTVHHVFGNHFDLFDQDDRVKAITNILKDTCAKWERSGF</sequence>